<evidence type="ECO:0000313" key="4">
    <source>
        <dbReference type="Proteomes" id="UP001197626"/>
    </source>
</evidence>
<gene>
    <name evidence="3" type="ORF">LN051_11390</name>
</gene>
<dbReference type="RefSeq" id="WP_229293693.1">
    <property type="nucleotide sequence ID" value="NZ_CP086656.1"/>
</dbReference>
<dbReference type="Pfam" id="PF01446">
    <property type="entry name" value="Rep_1"/>
    <property type="match status" value="1"/>
</dbReference>
<comment type="similarity">
    <text evidence="1">Belongs to the Gram-positive plasmids replication protein type 1 family.</text>
</comment>
<dbReference type="EMBL" id="CP086656">
    <property type="protein sequence ID" value="UEX91213.1"/>
    <property type="molecule type" value="Genomic_DNA"/>
</dbReference>
<evidence type="ECO:0000313" key="3">
    <source>
        <dbReference type="EMBL" id="UEX91213.1"/>
    </source>
</evidence>
<proteinExistence type="inferred from homology"/>
<organism evidence="3 4">
    <name type="scientific">Staphylococcus ratti</name>
    <dbReference type="NCBI Taxonomy" id="2892440"/>
    <lineage>
        <taxon>Bacteria</taxon>
        <taxon>Bacillati</taxon>
        <taxon>Bacillota</taxon>
        <taxon>Bacilli</taxon>
        <taxon>Bacillales</taxon>
        <taxon>Staphylococcaceae</taxon>
        <taxon>Staphylococcus</taxon>
    </lineage>
</organism>
<reference evidence="3 4" key="1">
    <citation type="journal article" date="2022" name="Pathogens">
        <title>Staphylococcus ratti sp. nov. Isolated from a Lab Rat.</title>
        <authorList>
            <person name="Kovarovic V."/>
            <person name="Sedlacek I."/>
            <person name="Petras P."/>
            <person name="Kralova S."/>
            <person name="Maslanova I."/>
            <person name="Svec P."/>
            <person name="Neumann-Schaal M."/>
            <person name="Botka T."/>
            <person name="Gelbicova T."/>
            <person name="Stankova E."/>
            <person name="Doskar J."/>
            <person name="Pantucek R."/>
        </authorList>
    </citation>
    <scope>NUCLEOTIDE SEQUENCE [LARGE SCALE GENOMIC DNA]</scope>
    <source>
        <strain evidence="3 4">CCM 9025</strain>
    </source>
</reference>
<evidence type="ECO:0000256" key="2">
    <source>
        <dbReference type="ARBA" id="ARBA00022705"/>
    </source>
</evidence>
<protein>
    <submittedName>
        <fullName evidence="3">Protein rep</fullName>
    </submittedName>
</protein>
<evidence type="ECO:0000256" key="1">
    <source>
        <dbReference type="ARBA" id="ARBA00008909"/>
    </source>
</evidence>
<keyword evidence="2" id="KW-0235">DNA replication</keyword>
<sequence>MKQCKEKIKKNQELKPFKDKQKRNEKFQKVIKQFVSDSYYWRIEECGTFLMFVGDMTLEKMKMHKANFCKHRFCPMCAWRKARKDALGLSLMMQDIKNHYDKRYIFLTLTTPNVKSEQLVDEIKNYNKSFDRLFKRNVVKQVVKGYVRKLEVTYNAYRDDYHPHFHVLIAVNKSYFTDKDYYLSQKEWLRLWRDVTGQSEITQVDVRRVKEQDNKQLYEMAKYTGKDSDYLANDNVFKTYYNALKGKRVFAYGGLFKDTRKRLKNGDLDYLKEIDPTKYIYQIFYGWDRGDYIANEIRLMDERMQAEVNGKMINELGEER</sequence>
<geneLocation type="plasmid" evidence="3 4">
    <name>pSR9025B</name>
</geneLocation>
<accession>A0ABY3PG71</accession>
<keyword evidence="3" id="KW-0614">Plasmid</keyword>
<name>A0ABY3PG71_9STAP</name>
<dbReference type="InterPro" id="IPR000989">
    <property type="entry name" value="Rep"/>
</dbReference>
<dbReference type="Proteomes" id="UP001197626">
    <property type="component" value="Plasmid pSR9025B"/>
</dbReference>
<keyword evidence="4" id="KW-1185">Reference proteome</keyword>